<dbReference type="Pfam" id="PF00027">
    <property type="entry name" value="cNMP_binding"/>
    <property type="match status" value="1"/>
</dbReference>
<dbReference type="Proteomes" id="UP000192796">
    <property type="component" value="Unassembled WGS sequence"/>
</dbReference>
<evidence type="ECO:0000313" key="2">
    <source>
        <dbReference type="EMBL" id="OQP62834.1"/>
    </source>
</evidence>
<dbReference type="SUPFAM" id="SSF51206">
    <property type="entry name" value="cAMP-binding domain-like"/>
    <property type="match status" value="1"/>
</dbReference>
<protein>
    <submittedName>
        <fullName evidence="2">Crp/Fnr family transcriptional regulator</fullName>
    </submittedName>
</protein>
<dbReference type="InterPro" id="IPR014710">
    <property type="entry name" value="RmlC-like_jellyroll"/>
</dbReference>
<comment type="caution">
    <text evidence="2">The sequence shown here is derived from an EMBL/GenBank/DDBJ whole genome shotgun (WGS) entry which is preliminary data.</text>
</comment>
<dbReference type="EMBL" id="LVYD01000048">
    <property type="protein sequence ID" value="OQP62834.1"/>
    <property type="molecule type" value="Genomic_DNA"/>
</dbReference>
<dbReference type="InterPro" id="IPR018490">
    <property type="entry name" value="cNMP-bd_dom_sf"/>
</dbReference>
<dbReference type="STRING" id="1703345.A3860_26340"/>
<evidence type="ECO:0000259" key="1">
    <source>
        <dbReference type="Pfam" id="PF00027"/>
    </source>
</evidence>
<feature type="domain" description="Cyclic nucleotide-binding" evidence="1">
    <location>
        <begin position="30"/>
        <end position="116"/>
    </location>
</feature>
<name>A0A1V9FWY6_9BACT</name>
<dbReference type="CDD" id="cd00038">
    <property type="entry name" value="CAP_ED"/>
    <property type="match status" value="1"/>
</dbReference>
<keyword evidence="3" id="KW-1185">Reference proteome</keyword>
<dbReference type="Gene3D" id="2.60.120.10">
    <property type="entry name" value="Jelly Rolls"/>
    <property type="match status" value="1"/>
</dbReference>
<dbReference type="RefSeq" id="WP_081148228.1">
    <property type="nucleotide sequence ID" value="NZ_LVYD01000048.1"/>
</dbReference>
<dbReference type="InterPro" id="IPR000595">
    <property type="entry name" value="cNMP-bd_dom"/>
</dbReference>
<gene>
    <name evidence="2" type="ORF">A3860_26340</name>
</gene>
<sequence length="189" mass="22348">MSNILRQQIERIVSLTDEEYAFVLSHFTSKKFKKHQIIIREGEYVHNDYFLLSGLMKSSHINPEGREHIIQFAMQDWWITDPQAYHNETKATLQVDCLEDSETLFITLENREKLCREMQKMEYFFRKKTTAGYIALQRRILCLISSTAKERYENLLTQYPGLFQRVPKSLIASYLGVTRETLSRLANNN</sequence>
<dbReference type="AlphaFoldDB" id="A0A1V9FWY6"/>
<accession>A0A1V9FWY6</accession>
<organism evidence="2 3">
    <name type="scientific">Niastella vici</name>
    <dbReference type="NCBI Taxonomy" id="1703345"/>
    <lineage>
        <taxon>Bacteria</taxon>
        <taxon>Pseudomonadati</taxon>
        <taxon>Bacteroidota</taxon>
        <taxon>Chitinophagia</taxon>
        <taxon>Chitinophagales</taxon>
        <taxon>Chitinophagaceae</taxon>
        <taxon>Niastella</taxon>
    </lineage>
</organism>
<evidence type="ECO:0000313" key="3">
    <source>
        <dbReference type="Proteomes" id="UP000192796"/>
    </source>
</evidence>
<reference evidence="2 3" key="1">
    <citation type="submission" date="2016-03" db="EMBL/GenBank/DDBJ databases">
        <title>Niastella vici sp. nov., isolated from farmland soil.</title>
        <authorList>
            <person name="Chen L."/>
            <person name="Wang D."/>
            <person name="Yang S."/>
            <person name="Wang G."/>
        </authorList>
    </citation>
    <scope>NUCLEOTIDE SEQUENCE [LARGE SCALE GENOMIC DNA]</scope>
    <source>
        <strain evidence="2 3">DJ57</strain>
    </source>
</reference>
<dbReference type="OrthoDB" id="1092431at2"/>
<proteinExistence type="predicted"/>